<dbReference type="OrthoDB" id="7026901at2"/>
<protein>
    <submittedName>
        <fullName evidence="2">Uncharacterized protein</fullName>
    </submittedName>
</protein>
<evidence type="ECO:0000256" key="1">
    <source>
        <dbReference type="SAM" id="MobiDB-lite"/>
    </source>
</evidence>
<feature type="compositionally biased region" description="Basic and acidic residues" evidence="1">
    <location>
        <begin position="23"/>
        <end position="38"/>
    </location>
</feature>
<sequence>MIVPTLCVGMPPGTLRVPLQSSDAERHGMHSHAERGNDRFCSTNDSPQRQLQKQGNIDEQQDCQPRRNNR</sequence>
<gene>
    <name evidence="2" type="ORF">BFW87_28525</name>
</gene>
<organism evidence="2 3">
    <name type="scientific">Pseudomonas fluorescens</name>
    <dbReference type="NCBI Taxonomy" id="294"/>
    <lineage>
        <taxon>Bacteria</taxon>
        <taxon>Pseudomonadati</taxon>
        <taxon>Pseudomonadota</taxon>
        <taxon>Gammaproteobacteria</taxon>
        <taxon>Pseudomonadales</taxon>
        <taxon>Pseudomonadaceae</taxon>
        <taxon>Pseudomonas</taxon>
    </lineage>
</organism>
<evidence type="ECO:0000313" key="2">
    <source>
        <dbReference type="EMBL" id="OPA84678.1"/>
    </source>
</evidence>
<feature type="region of interest" description="Disordered" evidence="1">
    <location>
        <begin position="1"/>
        <end position="70"/>
    </location>
</feature>
<dbReference type="EMBL" id="MSDF01000057">
    <property type="protein sequence ID" value="OPA84678.1"/>
    <property type="molecule type" value="Genomic_DNA"/>
</dbReference>
<evidence type="ECO:0000313" key="3">
    <source>
        <dbReference type="Proteomes" id="UP000190965"/>
    </source>
</evidence>
<accession>A0A1T2XXX7</accession>
<proteinExistence type="predicted"/>
<dbReference type="Proteomes" id="UP000190965">
    <property type="component" value="Unassembled WGS sequence"/>
</dbReference>
<feature type="compositionally biased region" description="Polar residues" evidence="1">
    <location>
        <begin position="40"/>
        <end position="58"/>
    </location>
</feature>
<comment type="caution">
    <text evidence="2">The sequence shown here is derived from an EMBL/GenBank/DDBJ whole genome shotgun (WGS) entry which is preliminary data.</text>
</comment>
<name>A0A1T2XXX7_PSEFL</name>
<dbReference type="AlphaFoldDB" id="A0A1T2XXX7"/>
<reference evidence="2 3" key="1">
    <citation type="submission" date="2016-12" db="EMBL/GenBank/DDBJ databases">
        <title>Draft genome sequences of seven strains of Pseudomonas fluorescens that produce 4-formylaminooxyvinylglycine.</title>
        <authorList>
            <person name="Okrent R.A."/>
            <person name="Manning V.A."/>
            <person name="Trippe K.M."/>
        </authorList>
    </citation>
    <scope>NUCLEOTIDE SEQUENCE [LARGE SCALE GENOMIC DNA]</scope>
    <source>
        <strain evidence="2 3">P5A</strain>
    </source>
</reference>